<dbReference type="PANTHER" id="PTHR43842:SF2">
    <property type="entry name" value="PROPIONYL-COA CARBOXYLASE BETA CHAIN, MITOCHONDRIAL"/>
    <property type="match status" value="1"/>
</dbReference>
<dbReference type="PANTHER" id="PTHR43842">
    <property type="entry name" value="PROPIONYL-COA CARBOXYLASE BETA CHAIN"/>
    <property type="match status" value="1"/>
</dbReference>
<dbReference type="Gene3D" id="3.90.226.10">
    <property type="entry name" value="2-enoyl-CoA Hydratase, Chain A, domain 1"/>
    <property type="match status" value="2"/>
</dbReference>
<feature type="domain" description="CoA carboxyltransferase N-terminal" evidence="1">
    <location>
        <begin position="1"/>
        <end position="173"/>
    </location>
</feature>
<sequence length="494" mass="53710">MDKLDVFDEVMHKAHQGGGKEKVDMQHNLKKLTARERILSILDKGSFIEVGGLIKKNGSGVIAGHGTINGRLVYIYAEDYTVDGATFNRFAAEKICNIMDKAAQCGAPIIKVFDSIGGNISQGVELLSSYGKVLRKTSKLNGVVPQIAIVAGPCNGIMAANATLSDFVVVIEGLSELSVNTNDSLRVAESNYIDNKLFNSEKSIKSGNANFVAKTEEEALNITRKILEFIPSNSLEMAPLSCEDNSLNDKKDNLNKAAIDETFNGELVVNTIADEGSTLEVNKNLESAIKTYLIKLNGLTVGVMANGNEKSKLDRKLSTKVCRFVRICDSFNIPILSIVDTLGFEANLEEEINGVASDVGTMIYALSDSTVPKVSLVIGEAYGAGYLSLASKDAAFDVGLAWPTAKIALTNPKNQIKNKYIEEIINAENKEAKEAELIKEHINEYADPYLAAEVGLIDSIIKPSETKQMVFAMLDMLQSKRELSYPKKHGKNLL</sequence>
<dbReference type="PROSITE" id="PS50989">
    <property type="entry name" value="COA_CT_CTER"/>
    <property type="match status" value="1"/>
</dbReference>
<dbReference type="EMBL" id="JAAGPU010000024">
    <property type="protein sequence ID" value="NEU05667.1"/>
    <property type="molecule type" value="Genomic_DNA"/>
</dbReference>
<evidence type="ECO:0000313" key="4">
    <source>
        <dbReference type="Proteomes" id="UP000481872"/>
    </source>
</evidence>
<dbReference type="InterPro" id="IPR011763">
    <property type="entry name" value="COA_CT_C"/>
</dbReference>
<name>A0A6M0H580_9CLOT</name>
<dbReference type="Proteomes" id="UP000481872">
    <property type="component" value="Unassembled WGS sequence"/>
</dbReference>
<evidence type="ECO:0000313" key="3">
    <source>
        <dbReference type="EMBL" id="NEU05667.1"/>
    </source>
</evidence>
<dbReference type="SUPFAM" id="SSF52096">
    <property type="entry name" value="ClpP/crotonase"/>
    <property type="match status" value="2"/>
</dbReference>
<dbReference type="InterPro" id="IPR051047">
    <property type="entry name" value="AccD/PCCB"/>
</dbReference>
<evidence type="ECO:0000259" key="2">
    <source>
        <dbReference type="PROSITE" id="PS50989"/>
    </source>
</evidence>
<keyword evidence="4" id="KW-1185">Reference proteome</keyword>
<dbReference type="InterPro" id="IPR011762">
    <property type="entry name" value="COA_CT_N"/>
</dbReference>
<reference evidence="3 4" key="1">
    <citation type="submission" date="2020-02" db="EMBL/GenBank/DDBJ databases">
        <title>Genome assembly of a novel Clostridium senegalense strain.</title>
        <authorList>
            <person name="Gupta T.B."/>
            <person name="Jauregui R."/>
            <person name="Maclean P."/>
            <person name="Nawarathana A."/>
            <person name="Brightwell G."/>
        </authorList>
    </citation>
    <scope>NUCLEOTIDE SEQUENCE [LARGE SCALE GENOMIC DNA]</scope>
    <source>
        <strain evidence="3 4">AGRFS4</strain>
    </source>
</reference>
<dbReference type="InterPro" id="IPR034733">
    <property type="entry name" value="AcCoA_carboxyl_beta"/>
</dbReference>
<comment type="caution">
    <text evidence="3">The sequence shown here is derived from an EMBL/GenBank/DDBJ whole genome shotgun (WGS) entry which is preliminary data.</text>
</comment>
<feature type="domain" description="CoA carboxyltransferase C-terminal" evidence="2">
    <location>
        <begin position="246"/>
        <end position="476"/>
    </location>
</feature>
<dbReference type="Pfam" id="PF01039">
    <property type="entry name" value="Carboxyl_trans"/>
    <property type="match status" value="1"/>
</dbReference>
<dbReference type="RefSeq" id="WP_199870387.1">
    <property type="nucleotide sequence ID" value="NZ_JAAGPU010000024.1"/>
</dbReference>
<gene>
    <name evidence="3" type="ORF">G3M99_12540</name>
</gene>
<evidence type="ECO:0000259" key="1">
    <source>
        <dbReference type="PROSITE" id="PS50980"/>
    </source>
</evidence>
<dbReference type="PROSITE" id="PS50980">
    <property type="entry name" value="COA_CT_NTER"/>
    <property type="match status" value="1"/>
</dbReference>
<organism evidence="3 4">
    <name type="scientific">Clostridium senegalense</name>
    <dbReference type="NCBI Taxonomy" id="1465809"/>
    <lineage>
        <taxon>Bacteria</taxon>
        <taxon>Bacillati</taxon>
        <taxon>Bacillota</taxon>
        <taxon>Clostridia</taxon>
        <taxon>Eubacteriales</taxon>
        <taxon>Clostridiaceae</taxon>
        <taxon>Clostridium</taxon>
    </lineage>
</organism>
<proteinExistence type="predicted"/>
<dbReference type="GO" id="GO:0004658">
    <property type="term" value="F:propionyl-CoA carboxylase activity"/>
    <property type="evidence" value="ECO:0007669"/>
    <property type="project" value="TreeGrafter"/>
</dbReference>
<dbReference type="AlphaFoldDB" id="A0A6M0H580"/>
<dbReference type="InterPro" id="IPR029045">
    <property type="entry name" value="ClpP/crotonase-like_dom_sf"/>
</dbReference>
<accession>A0A6M0H580</accession>
<protein>
    <submittedName>
        <fullName evidence="3">Propionyl-CoA carboxylase</fullName>
    </submittedName>
</protein>